<proteinExistence type="predicted"/>
<name>A0A094QZG4_9ZZZZ</name>
<keyword evidence="5" id="KW-0547">Nucleotide-binding</keyword>
<dbReference type="SUPFAM" id="SSF55874">
    <property type="entry name" value="ATPase domain of HSP90 chaperone/DNA topoisomerase II/histidine kinase"/>
    <property type="match status" value="1"/>
</dbReference>
<dbReference type="GO" id="GO:0016020">
    <property type="term" value="C:membrane"/>
    <property type="evidence" value="ECO:0007669"/>
    <property type="project" value="InterPro"/>
</dbReference>
<dbReference type="InterPro" id="IPR011712">
    <property type="entry name" value="Sig_transdc_His_kin_sub3_dim/P"/>
</dbReference>
<evidence type="ECO:0000256" key="4">
    <source>
        <dbReference type="ARBA" id="ARBA00022679"/>
    </source>
</evidence>
<evidence type="ECO:0000256" key="7">
    <source>
        <dbReference type="ARBA" id="ARBA00022840"/>
    </source>
</evidence>
<feature type="region of interest" description="Disordered" evidence="8">
    <location>
        <begin position="15"/>
        <end position="35"/>
    </location>
</feature>
<feature type="domain" description="Signal transduction histidine kinase subgroup 3 dimerisation and phosphoacceptor" evidence="9">
    <location>
        <begin position="211"/>
        <end position="274"/>
    </location>
</feature>
<gene>
    <name evidence="10" type="ORF">GM51_5750</name>
</gene>
<dbReference type="AlphaFoldDB" id="A0A094QZG4"/>
<dbReference type="CDD" id="cd16917">
    <property type="entry name" value="HATPase_UhpB-NarQ-NarX-like"/>
    <property type="match status" value="1"/>
</dbReference>
<dbReference type="Gene3D" id="3.30.565.10">
    <property type="entry name" value="Histidine kinase-like ATPase, C-terminal domain"/>
    <property type="match status" value="1"/>
</dbReference>
<dbReference type="SUPFAM" id="SSF55781">
    <property type="entry name" value="GAF domain-like"/>
    <property type="match status" value="1"/>
</dbReference>
<evidence type="ECO:0000256" key="1">
    <source>
        <dbReference type="ARBA" id="ARBA00000085"/>
    </source>
</evidence>
<dbReference type="GO" id="GO:0000155">
    <property type="term" value="F:phosphorelay sensor kinase activity"/>
    <property type="evidence" value="ECO:0007669"/>
    <property type="project" value="InterPro"/>
</dbReference>
<keyword evidence="6" id="KW-0418">Kinase</keyword>
<keyword evidence="7" id="KW-0067">ATP-binding</keyword>
<comment type="caution">
    <text evidence="10">The sequence shown here is derived from an EMBL/GenBank/DDBJ whole genome shotgun (WGS) entry which is preliminary data.</text>
</comment>
<comment type="catalytic activity">
    <reaction evidence="1">
        <text>ATP + protein L-histidine = ADP + protein N-phospho-L-histidine.</text>
        <dbReference type="EC" id="2.7.13.3"/>
    </reaction>
</comment>
<keyword evidence="3" id="KW-0597">Phosphoprotein</keyword>
<dbReference type="GO" id="GO:0005524">
    <property type="term" value="F:ATP binding"/>
    <property type="evidence" value="ECO:0007669"/>
    <property type="project" value="UniProtKB-KW"/>
</dbReference>
<dbReference type="InterPro" id="IPR029016">
    <property type="entry name" value="GAF-like_dom_sf"/>
</dbReference>
<dbReference type="Gene3D" id="1.20.5.1930">
    <property type="match status" value="1"/>
</dbReference>
<dbReference type="PANTHER" id="PTHR24421">
    <property type="entry name" value="NITRATE/NITRITE SENSOR PROTEIN NARX-RELATED"/>
    <property type="match status" value="1"/>
</dbReference>
<dbReference type="EC" id="2.7.13.3" evidence="2"/>
<dbReference type="GO" id="GO:0046983">
    <property type="term" value="F:protein dimerization activity"/>
    <property type="evidence" value="ECO:0007669"/>
    <property type="project" value="InterPro"/>
</dbReference>
<dbReference type="Gene3D" id="3.30.450.40">
    <property type="match status" value="1"/>
</dbReference>
<evidence type="ECO:0000313" key="10">
    <source>
        <dbReference type="EMBL" id="KGA19986.1"/>
    </source>
</evidence>
<dbReference type="Pfam" id="PF07730">
    <property type="entry name" value="HisKA_3"/>
    <property type="match status" value="1"/>
</dbReference>
<dbReference type="EMBL" id="JNSL01000025">
    <property type="protein sequence ID" value="KGA19986.1"/>
    <property type="molecule type" value="Genomic_DNA"/>
</dbReference>
<dbReference type="InterPro" id="IPR036890">
    <property type="entry name" value="HATPase_C_sf"/>
</dbReference>
<reference evidence="10" key="1">
    <citation type="submission" date="2014-06" db="EMBL/GenBank/DDBJ databases">
        <title>Key roles for freshwater Actinobacteria revealed by deep metagenomic sequencing.</title>
        <authorList>
            <person name="Ghai R."/>
            <person name="Mizuno C.M."/>
            <person name="Picazo A."/>
            <person name="Camacho A."/>
            <person name="Rodriguez-Valera F."/>
        </authorList>
    </citation>
    <scope>NUCLEOTIDE SEQUENCE</scope>
</reference>
<evidence type="ECO:0000256" key="3">
    <source>
        <dbReference type="ARBA" id="ARBA00022553"/>
    </source>
</evidence>
<evidence type="ECO:0000256" key="5">
    <source>
        <dbReference type="ARBA" id="ARBA00022741"/>
    </source>
</evidence>
<organism evidence="10">
    <name type="scientific">freshwater metagenome</name>
    <dbReference type="NCBI Taxonomy" id="449393"/>
    <lineage>
        <taxon>unclassified sequences</taxon>
        <taxon>metagenomes</taxon>
        <taxon>ecological metagenomes</taxon>
    </lineage>
</organism>
<evidence type="ECO:0000256" key="2">
    <source>
        <dbReference type="ARBA" id="ARBA00012438"/>
    </source>
</evidence>
<evidence type="ECO:0000259" key="9">
    <source>
        <dbReference type="Pfam" id="PF07730"/>
    </source>
</evidence>
<dbReference type="PANTHER" id="PTHR24421:SF10">
    <property type="entry name" value="NITRATE_NITRITE SENSOR PROTEIN NARQ"/>
    <property type="match status" value="1"/>
</dbReference>
<sequence>MRAVVGQDSTGELSWPLVDRRQSRTDPPTGFERRQGVDQGHIDKLSSANQILLALQKIAITLPSSFDLEMVLDQGVSQVQDLINADIVTILLADTDAANFSIVRGRGSARSLSLKIDQLPEHIFAALSVHRTISVDLSQDQQGFANEAKTGAYCVLRSRGLVVGLIAAEWRSKQNIEQAVQILTGIADALGVAVDNSRLFRDIRRNSANEERLRIARDLHDRTGSTLAFIGIELDRLIRLQQDQTTIDDLGTIRAHISKTITEVREMLFDLRSGHDEQISLTDTVEAFVNRIAERSHINVRREIAFPVINDSHRASEIWEMFKEAILNAEKHSRCSEILIKSSVVGDLWITSVSDNGVGLQATKGREDSYGITGIIERADSIGATIEISSPFPNTDYGTEILFSIPLSHIQNGGAEVSS</sequence>
<keyword evidence="4" id="KW-0808">Transferase</keyword>
<dbReference type="InterPro" id="IPR050482">
    <property type="entry name" value="Sensor_HK_TwoCompSys"/>
</dbReference>
<evidence type="ECO:0000256" key="8">
    <source>
        <dbReference type="SAM" id="MobiDB-lite"/>
    </source>
</evidence>
<protein>
    <recommendedName>
        <fullName evidence="2">histidine kinase</fullName>
        <ecNumber evidence="2">2.7.13.3</ecNumber>
    </recommendedName>
</protein>
<accession>A0A094QZG4</accession>
<evidence type="ECO:0000256" key="6">
    <source>
        <dbReference type="ARBA" id="ARBA00022777"/>
    </source>
</evidence>